<dbReference type="EMBL" id="LNIX01000012">
    <property type="protein sequence ID" value="OXA47741.1"/>
    <property type="molecule type" value="Genomic_DNA"/>
</dbReference>
<keyword evidence="2" id="KW-1185">Reference proteome</keyword>
<sequence length="535" mass="61973">MKIRKKVIHHHHLADDNITNDGPESFNYQVICAHCNVLIVKTSVVAISADLNRDGHLILSGAHNFVAEKFKVTTGEGTRIRYMSYDNCLIFDAKNFIDKPMHEIAPWLSTKNYPIMRHCMYKAAWKIVAKKFPLQSRHINPVIKSFLGGVLEIPSNFTDRTKFHFPTFGEEFPQRLYERTRAIFYETSWLVYLSEYDRAYTTFITSALADTFTLLDGIFYREFGISMYHSVSIHSYAMDVAMSYTNARFEFIKDEALLQMIKDGIKGPIEVSVNKYSEARSERLGDSVTNEERKEIVGLDLNQVYLGVLAEPLPVSDFKFVEDPQIDKLPEGIGRIYELDMGFTPDQSHDALPLCPYKRKISKEELSSEQHSMLSEQSGNPLLNYRTCLDFYDREKIVLHHKALDYYIERDKSHPLYNEDNAMVSLFWKLQSEGTCCSQGLIKSICSLRPKLYSILYHCTNTECETSKTLIKGLTVKQRNNTTHDDYIQKLRLNAEEWQAFQKGEERSWHALDVTRYLCPDHINTHAFGYDNLMR</sequence>
<protein>
    <recommendedName>
        <fullName evidence="3">DNA-directed DNA polymerase</fullName>
    </recommendedName>
</protein>
<dbReference type="AlphaFoldDB" id="A0A226DSR7"/>
<evidence type="ECO:0000313" key="1">
    <source>
        <dbReference type="EMBL" id="OXA47741.1"/>
    </source>
</evidence>
<comment type="caution">
    <text evidence="1">The sequence shown here is derived from an EMBL/GenBank/DDBJ whole genome shotgun (WGS) entry which is preliminary data.</text>
</comment>
<organism evidence="1 2">
    <name type="scientific">Folsomia candida</name>
    <name type="common">Springtail</name>
    <dbReference type="NCBI Taxonomy" id="158441"/>
    <lineage>
        <taxon>Eukaryota</taxon>
        <taxon>Metazoa</taxon>
        <taxon>Ecdysozoa</taxon>
        <taxon>Arthropoda</taxon>
        <taxon>Hexapoda</taxon>
        <taxon>Collembola</taxon>
        <taxon>Entomobryomorpha</taxon>
        <taxon>Isotomoidea</taxon>
        <taxon>Isotomidae</taxon>
        <taxon>Proisotominae</taxon>
        <taxon>Folsomia</taxon>
    </lineage>
</organism>
<proteinExistence type="predicted"/>
<evidence type="ECO:0008006" key="3">
    <source>
        <dbReference type="Google" id="ProtNLM"/>
    </source>
</evidence>
<gene>
    <name evidence="1" type="ORF">Fcan01_16899</name>
</gene>
<accession>A0A226DSR7</accession>
<reference evidence="1 2" key="1">
    <citation type="submission" date="2015-12" db="EMBL/GenBank/DDBJ databases">
        <title>The genome of Folsomia candida.</title>
        <authorList>
            <person name="Faddeeva A."/>
            <person name="Derks M.F."/>
            <person name="Anvar Y."/>
            <person name="Smit S."/>
            <person name="Van Straalen N."/>
            <person name="Roelofs D."/>
        </authorList>
    </citation>
    <scope>NUCLEOTIDE SEQUENCE [LARGE SCALE GENOMIC DNA]</scope>
    <source>
        <strain evidence="1 2">VU population</strain>
        <tissue evidence="1">Whole body</tissue>
    </source>
</reference>
<name>A0A226DSR7_FOLCA</name>
<evidence type="ECO:0000313" key="2">
    <source>
        <dbReference type="Proteomes" id="UP000198287"/>
    </source>
</evidence>
<dbReference type="Proteomes" id="UP000198287">
    <property type="component" value="Unassembled WGS sequence"/>
</dbReference>